<evidence type="ECO:0000313" key="5">
    <source>
        <dbReference type="Proteomes" id="UP000636800"/>
    </source>
</evidence>
<accession>A0A835PBL9</accession>
<dbReference type="EMBL" id="JADCNL010000188">
    <property type="protein sequence ID" value="KAG0449415.1"/>
    <property type="molecule type" value="Genomic_DNA"/>
</dbReference>
<evidence type="ECO:0000313" key="3">
    <source>
        <dbReference type="EMBL" id="KAG0449378.1"/>
    </source>
</evidence>
<gene>
    <name evidence="3" type="ORF">HPP92_027331</name>
    <name evidence="4" type="ORF">HPP92_027354</name>
</gene>
<evidence type="ECO:0000313" key="6">
    <source>
        <dbReference type="Proteomes" id="UP000639772"/>
    </source>
</evidence>
<evidence type="ECO:0000256" key="1">
    <source>
        <dbReference type="SAM" id="MobiDB-lite"/>
    </source>
</evidence>
<dbReference type="Pfam" id="PF12357">
    <property type="entry name" value="PLD_C"/>
    <property type="match status" value="1"/>
</dbReference>
<dbReference type="Proteomes" id="UP000639772">
    <property type="component" value="Unassembled WGS sequence"/>
</dbReference>
<protein>
    <recommendedName>
        <fullName evidence="2">Phospholipase D C-terminal domain-containing protein</fullName>
    </recommendedName>
</protein>
<feature type="region of interest" description="Disordered" evidence="1">
    <location>
        <begin position="56"/>
        <end position="79"/>
    </location>
</feature>
<dbReference type="OrthoDB" id="14911at2759"/>
<evidence type="ECO:0000313" key="4">
    <source>
        <dbReference type="EMBL" id="KAG0449415.1"/>
    </source>
</evidence>
<evidence type="ECO:0000259" key="2">
    <source>
        <dbReference type="Pfam" id="PF12357"/>
    </source>
</evidence>
<organism evidence="4 5">
    <name type="scientific">Vanilla planifolia</name>
    <name type="common">Vanilla</name>
    <dbReference type="NCBI Taxonomy" id="51239"/>
    <lineage>
        <taxon>Eukaryota</taxon>
        <taxon>Viridiplantae</taxon>
        <taxon>Streptophyta</taxon>
        <taxon>Embryophyta</taxon>
        <taxon>Tracheophyta</taxon>
        <taxon>Spermatophyta</taxon>
        <taxon>Magnoliopsida</taxon>
        <taxon>Liliopsida</taxon>
        <taxon>Asparagales</taxon>
        <taxon>Orchidaceae</taxon>
        <taxon>Vanilloideae</taxon>
        <taxon>Vanilleae</taxon>
        <taxon>Vanilla</taxon>
    </lineage>
</organism>
<comment type="caution">
    <text evidence="4">The sequence shown here is derived from an EMBL/GenBank/DDBJ whole genome shotgun (WGS) entry which is preliminary data.</text>
</comment>
<dbReference type="AlphaFoldDB" id="A0A835PBL9"/>
<keyword evidence="5" id="KW-1185">Reference proteome</keyword>
<reference evidence="5 6" key="1">
    <citation type="journal article" date="2020" name="Nat. Food">
        <title>A phased Vanilla planifolia genome enables genetic improvement of flavour and production.</title>
        <authorList>
            <person name="Hasing T."/>
            <person name="Tang H."/>
            <person name="Brym M."/>
            <person name="Khazi F."/>
            <person name="Huang T."/>
            <person name="Chambers A.H."/>
        </authorList>
    </citation>
    <scope>NUCLEOTIDE SEQUENCE [LARGE SCALE GENOMIC DNA]</scope>
    <source>
        <tissue evidence="4">Leaf</tissue>
    </source>
</reference>
<sequence>MADVPGVGICLYYSLDAENHEMMYIDVVQAFKLRDQANPKRLSHIFVCNREVLRSGEGTEEQPQKTSRHRAQPRGAGLGTNPWLPVALWYGTPASTTSSSHPESVEVQKVNKLAEKHWDLYASGDPERGSSGHLLSYPIGVASDGVSRELPRLEFFLDTKLGTTS</sequence>
<dbReference type="Proteomes" id="UP000636800">
    <property type="component" value="Unassembled WGS sequence"/>
</dbReference>
<feature type="domain" description="Phospholipase D C-terminal" evidence="2">
    <location>
        <begin position="100"/>
        <end position="160"/>
    </location>
</feature>
<name>A0A835PBL9_VANPL</name>
<proteinExistence type="predicted"/>
<dbReference type="EMBL" id="JADCNM010000189">
    <property type="protein sequence ID" value="KAG0449378.1"/>
    <property type="molecule type" value="Genomic_DNA"/>
</dbReference>
<dbReference type="InterPro" id="IPR024632">
    <property type="entry name" value="PLipase_D_C"/>
</dbReference>